<dbReference type="AlphaFoldDB" id="A0A5B7FXV5"/>
<proteinExistence type="predicted"/>
<accession>A0A5B7FXV5</accession>
<reference evidence="1 2" key="1">
    <citation type="submission" date="2019-05" db="EMBL/GenBank/DDBJ databases">
        <title>Another draft genome of Portunus trituberculatus and its Hox gene families provides insights of decapod evolution.</title>
        <authorList>
            <person name="Jeong J.-H."/>
            <person name="Song I."/>
            <person name="Kim S."/>
            <person name="Choi T."/>
            <person name="Kim D."/>
            <person name="Ryu S."/>
            <person name="Kim W."/>
        </authorList>
    </citation>
    <scope>NUCLEOTIDE SEQUENCE [LARGE SCALE GENOMIC DNA]</scope>
    <source>
        <tissue evidence="1">Muscle</tissue>
    </source>
</reference>
<evidence type="ECO:0000313" key="2">
    <source>
        <dbReference type="Proteomes" id="UP000324222"/>
    </source>
</evidence>
<gene>
    <name evidence="1" type="ORF">E2C01_043988</name>
</gene>
<dbReference type="Proteomes" id="UP000324222">
    <property type="component" value="Unassembled WGS sequence"/>
</dbReference>
<name>A0A5B7FXV5_PORTR</name>
<protein>
    <recommendedName>
        <fullName evidence="3">RNase H type-1 domain-containing protein</fullName>
    </recommendedName>
</protein>
<evidence type="ECO:0008006" key="3">
    <source>
        <dbReference type="Google" id="ProtNLM"/>
    </source>
</evidence>
<comment type="caution">
    <text evidence="1">The sequence shown here is derived from an EMBL/GenBank/DDBJ whole genome shotgun (WGS) entry which is preliminary data.</text>
</comment>
<evidence type="ECO:0000313" key="1">
    <source>
        <dbReference type="EMBL" id="MPC50165.1"/>
    </source>
</evidence>
<sequence>MKRNVVRLHCMLFSLPPPMDCDLVNKRLDLIHVLEGAGATVHFTWISSNVGIPLNKKTDRLAQCALQDVTVDPGGTEYILGLGYV</sequence>
<dbReference type="EMBL" id="VSRR010009317">
    <property type="protein sequence ID" value="MPC50165.1"/>
    <property type="molecule type" value="Genomic_DNA"/>
</dbReference>
<organism evidence="1 2">
    <name type="scientific">Portunus trituberculatus</name>
    <name type="common">Swimming crab</name>
    <name type="synonym">Neptunus trituberculatus</name>
    <dbReference type="NCBI Taxonomy" id="210409"/>
    <lineage>
        <taxon>Eukaryota</taxon>
        <taxon>Metazoa</taxon>
        <taxon>Ecdysozoa</taxon>
        <taxon>Arthropoda</taxon>
        <taxon>Crustacea</taxon>
        <taxon>Multicrustacea</taxon>
        <taxon>Malacostraca</taxon>
        <taxon>Eumalacostraca</taxon>
        <taxon>Eucarida</taxon>
        <taxon>Decapoda</taxon>
        <taxon>Pleocyemata</taxon>
        <taxon>Brachyura</taxon>
        <taxon>Eubrachyura</taxon>
        <taxon>Portunoidea</taxon>
        <taxon>Portunidae</taxon>
        <taxon>Portuninae</taxon>
        <taxon>Portunus</taxon>
    </lineage>
</organism>
<keyword evidence="2" id="KW-1185">Reference proteome</keyword>